<name>A0A7W9ZGZ2_NOVIT</name>
<dbReference type="GO" id="GO:0003700">
    <property type="term" value="F:DNA-binding transcription factor activity"/>
    <property type="evidence" value="ECO:0007669"/>
    <property type="project" value="InterPro"/>
</dbReference>
<dbReference type="EMBL" id="JACIIX010000010">
    <property type="protein sequence ID" value="MBB6211296.1"/>
    <property type="molecule type" value="Genomic_DNA"/>
</dbReference>
<evidence type="ECO:0000256" key="2">
    <source>
        <dbReference type="ARBA" id="ARBA00023125"/>
    </source>
</evidence>
<dbReference type="PRINTS" id="PR00035">
    <property type="entry name" value="HTHGNTR"/>
</dbReference>
<keyword evidence="1" id="KW-0805">Transcription regulation</keyword>
<feature type="domain" description="HTH gntR-type" evidence="4">
    <location>
        <begin position="16"/>
        <end position="84"/>
    </location>
</feature>
<keyword evidence="6" id="KW-1185">Reference proteome</keyword>
<dbReference type="InterPro" id="IPR036388">
    <property type="entry name" value="WH-like_DNA-bd_sf"/>
</dbReference>
<keyword evidence="3" id="KW-0804">Transcription</keyword>
<dbReference type="InterPro" id="IPR000524">
    <property type="entry name" value="Tscrpt_reg_HTH_GntR"/>
</dbReference>
<dbReference type="SUPFAM" id="SSF64288">
    <property type="entry name" value="Chorismate lyase-like"/>
    <property type="match status" value="1"/>
</dbReference>
<dbReference type="GO" id="GO:0003677">
    <property type="term" value="F:DNA binding"/>
    <property type="evidence" value="ECO:0007669"/>
    <property type="project" value="UniProtKB-KW"/>
</dbReference>
<dbReference type="Gene3D" id="1.10.10.10">
    <property type="entry name" value="Winged helix-like DNA-binding domain superfamily/Winged helix DNA-binding domain"/>
    <property type="match status" value="1"/>
</dbReference>
<evidence type="ECO:0000256" key="3">
    <source>
        <dbReference type="ARBA" id="ARBA00023163"/>
    </source>
</evidence>
<dbReference type="InterPro" id="IPR011663">
    <property type="entry name" value="UTRA"/>
</dbReference>
<dbReference type="AlphaFoldDB" id="A0A7W9ZGZ2"/>
<dbReference type="SMART" id="SM00866">
    <property type="entry name" value="UTRA"/>
    <property type="match status" value="1"/>
</dbReference>
<proteinExistence type="predicted"/>
<evidence type="ECO:0000313" key="5">
    <source>
        <dbReference type="EMBL" id="MBB6211296.1"/>
    </source>
</evidence>
<dbReference type="InterPro" id="IPR028978">
    <property type="entry name" value="Chorismate_lyase_/UTRA_dom_sf"/>
</dbReference>
<sequence length="250" mass="27175">MAESETSPLLSADDPLPLYLQLAARLRAMVVADRAGQAAALPSERVLSERYGVSRVTVRKALRELVAEGLLRPRQGAGTFVAPSPHREQRLSALIGFSEDMQSRGLEAGTVWLNRSLALATPEEAMALGLAPGSQVARLYRLRLADGAPMALELTTVPTRFLPDPAQVTGSLYTVLRQNGFAPFRALQRLTAVILTVKQARLLEVPDGSAALSIERRTMLEDGTPVELVRSHYRGEVYDVVVELNLTDPP</sequence>
<evidence type="ECO:0000313" key="6">
    <source>
        <dbReference type="Proteomes" id="UP000544872"/>
    </source>
</evidence>
<dbReference type="PANTHER" id="PTHR44846">
    <property type="entry name" value="MANNOSYL-D-GLYCERATE TRANSPORT/METABOLISM SYSTEM REPRESSOR MNGR-RELATED"/>
    <property type="match status" value="1"/>
</dbReference>
<dbReference type="Pfam" id="PF00392">
    <property type="entry name" value="GntR"/>
    <property type="match status" value="1"/>
</dbReference>
<organism evidence="5 6">
    <name type="scientific">Novispirillum itersonii</name>
    <name type="common">Aquaspirillum itersonii</name>
    <dbReference type="NCBI Taxonomy" id="189"/>
    <lineage>
        <taxon>Bacteria</taxon>
        <taxon>Pseudomonadati</taxon>
        <taxon>Pseudomonadota</taxon>
        <taxon>Alphaproteobacteria</taxon>
        <taxon>Rhodospirillales</taxon>
        <taxon>Novispirillaceae</taxon>
        <taxon>Novispirillum</taxon>
    </lineage>
</organism>
<dbReference type="GO" id="GO:0045892">
    <property type="term" value="P:negative regulation of DNA-templated transcription"/>
    <property type="evidence" value="ECO:0007669"/>
    <property type="project" value="TreeGrafter"/>
</dbReference>
<dbReference type="CDD" id="cd07377">
    <property type="entry name" value="WHTH_GntR"/>
    <property type="match status" value="1"/>
</dbReference>
<dbReference type="SUPFAM" id="SSF46785">
    <property type="entry name" value="Winged helix' DNA-binding domain"/>
    <property type="match status" value="1"/>
</dbReference>
<evidence type="ECO:0000256" key="1">
    <source>
        <dbReference type="ARBA" id="ARBA00023015"/>
    </source>
</evidence>
<dbReference type="InterPro" id="IPR050679">
    <property type="entry name" value="Bact_HTH_transcr_reg"/>
</dbReference>
<protein>
    <submittedName>
        <fullName evidence="5">GntR family transcriptional regulator</fullName>
    </submittedName>
</protein>
<keyword evidence="2" id="KW-0238">DNA-binding</keyword>
<dbReference type="PROSITE" id="PS50949">
    <property type="entry name" value="HTH_GNTR"/>
    <property type="match status" value="1"/>
</dbReference>
<dbReference type="Gene3D" id="3.40.1410.10">
    <property type="entry name" value="Chorismate lyase-like"/>
    <property type="match status" value="1"/>
</dbReference>
<comment type="caution">
    <text evidence="5">The sequence shown here is derived from an EMBL/GenBank/DDBJ whole genome shotgun (WGS) entry which is preliminary data.</text>
</comment>
<dbReference type="Pfam" id="PF07702">
    <property type="entry name" value="UTRA"/>
    <property type="match status" value="1"/>
</dbReference>
<dbReference type="RefSeq" id="WP_184264112.1">
    <property type="nucleotide sequence ID" value="NZ_JACIIX010000010.1"/>
</dbReference>
<evidence type="ECO:0000259" key="4">
    <source>
        <dbReference type="PROSITE" id="PS50949"/>
    </source>
</evidence>
<dbReference type="InterPro" id="IPR036390">
    <property type="entry name" value="WH_DNA-bd_sf"/>
</dbReference>
<dbReference type="SMART" id="SM00345">
    <property type="entry name" value="HTH_GNTR"/>
    <property type="match status" value="1"/>
</dbReference>
<reference evidence="5 6" key="1">
    <citation type="submission" date="2020-08" db="EMBL/GenBank/DDBJ databases">
        <title>Genomic Encyclopedia of Type Strains, Phase IV (KMG-IV): sequencing the most valuable type-strain genomes for metagenomic binning, comparative biology and taxonomic classification.</title>
        <authorList>
            <person name="Goeker M."/>
        </authorList>
    </citation>
    <scope>NUCLEOTIDE SEQUENCE [LARGE SCALE GENOMIC DNA]</scope>
    <source>
        <strain evidence="5 6">DSM 11590</strain>
    </source>
</reference>
<gene>
    <name evidence="5" type="ORF">FHS48_002733</name>
</gene>
<dbReference type="Proteomes" id="UP000544872">
    <property type="component" value="Unassembled WGS sequence"/>
</dbReference>
<dbReference type="PANTHER" id="PTHR44846:SF1">
    <property type="entry name" value="MANNOSYL-D-GLYCERATE TRANSPORT_METABOLISM SYSTEM REPRESSOR MNGR-RELATED"/>
    <property type="match status" value="1"/>
</dbReference>
<accession>A0A7W9ZGZ2</accession>